<organism evidence="3 4">
    <name type="scientific">Thyridium curvatum</name>
    <dbReference type="NCBI Taxonomy" id="1093900"/>
    <lineage>
        <taxon>Eukaryota</taxon>
        <taxon>Fungi</taxon>
        <taxon>Dikarya</taxon>
        <taxon>Ascomycota</taxon>
        <taxon>Pezizomycotina</taxon>
        <taxon>Sordariomycetes</taxon>
        <taxon>Sordariomycetidae</taxon>
        <taxon>Thyridiales</taxon>
        <taxon>Thyridiaceae</taxon>
        <taxon>Thyridium</taxon>
    </lineage>
</organism>
<dbReference type="Pfam" id="PF00583">
    <property type="entry name" value="Acetyltransf_1"/>
    <property type="match status" value="1"/>
</dbReference>
<evidence type="ECO:0000313" key="4">
    <source>
        <dbReference type="Proteomes" id="UP000319257"/>
    </source>
</evidence>
<feature type="domain" description="N-acetyltransferase" evidence="2">
    <location>
        <begin position="140"/>
        <end position="221"/>
    </location>
</feature>
<comment type="caution">
    <text evidence="3">The sequence shown here is derived from an EMBL/GenBank/DDBJ whole genome shotgun (WGS) entry which is preliminary data.</text>
</comment>
<accession>A0A507BLA8</accession>
<dbReference type="Proteomes" id="UP000319257">
    <property type="component" value="Unassembled WGS sequence"/>
</dbReference>
<dbReference type="InterPro" id="IPR016181">
    <property type="entry name" value="Acyl_CoA_acyltransferase"/>
</dbReference>
<sequence>MQWHIEVIPRDEQGQAFYLDKYKNFRLMALRVNPGLAGFKSTDRQHGDADTSQLLSAFGSTLARELAFDDSVWLSRLANPVNAFFVAVRDTPENSRDILSSVCVRGPLPPPEDDEGYLPMVLRKPSKEYSDKEDPLLFMINGIWTLPEARRMGVALALNEAAKEHALSETRARGRSECVLTVEAYLSNLPAVSFYQRAGYSVCGLAGGAEIISVVIFLLVPSFFCWQNPADASSASFSITFKTTTTTRLQIAVRQIALSTGNPRNGIFGFVELWQGTRTSYTGHVECLPECLSACSAPGCCKSQHPDQTSPIPYYLKTRQSSMATSLPLQQLLLAVLLFFSPLAQAADRQGAPAHQVQARAGGEFIFPGCVNDCVGGSGCGTNDPQCMCKAARGNLLEAVVTCMSKHCTSQIATAKIDFLAIMVTDCAQESLPIPSAKIQSAQRLADQLAAGASSAAADTPSTSATLQTAQMASTAILRLPSTSSAQAAQSSASPARSSVSSAAQSSTNGPASTSEDADTATTSSKAAATPSTTLEVAVTSKAAAKTDAQKSTSTKNTKTDPTDTTPFGASEGSIKAPLGWLSLAVPLLATLAVLR</sequence>
<dbReference type="GeneID" id="41970548"/>
<evidence type="ECO:0000256" key="1">
    <source>
        <dbReference type="SAM" id="MobiDB-lite"/>
    </source>
</evidence>
<dbReference type="InParanoid" id="A0A507BLA8"/>
<dbReference type="EMBL" id="SKBQ01000013">
    <property type="protein sequence ID" value="TPX17458.1"/>
    <property type="molecule type" value="Genomic_DNA"/>
</dbReference>
<proteinExistence type="predicted"/>
<gene>
    <name evidence="3" type="ORF">E0L32_003101</name>
</gene>
<feature type="region of interest" description="Disordered" evidence="1">
    <location>
        <begin position="486"/>
        <end position="571"/>
    </location>
</feature>
<name>A0A507BLA8_9PEZI</name>
<feature type="compositionally biased region" description="Low complexity" evidence="1">
    <location>
        <begin position="486"/>
        <end position="534"/>
    </location>
</feature>
<dbReference type="RefSeq" id="XP_030999169.1">
    <property type="nucleotide sequence ID" value="XM_031137365.1"/>
</dbReference>
<protein>
    <recommendedName>
        <fullName evidence="2">N-acetyltransferase domain-containing protein</fullName>
    </recommendedName>
</protein>
<keyword evidence="4" id="KW-1185">Reference proteome</keyword>
<dbReference type="Gene3D" id="3.40.630.30">
    <property type="match status" value="1"/>
</dbReference>
<dbReference type="AlphaFoldDB" id="A0A507BLA8"/>
<dbReference type="GO" id="GO:0016747">
    <property type="term" value="F:acyltransferase activity, transferring groups other than amino-acyl groups"/>
    <property type="evidence" value="ECO:0007669"/>
    <property type="project" value="InterPro"/>
</dbReference>
<dbReference type="InterPro" id="IPR000182">
    <property type="entry name" value="GNAT_dom"/>
</dbReference>
<dbReference type="PROSITE" id="PS51186">
    <property type="entry name" value="GNAT"/>
    <property type="match status" value="1"/>
</dbReference>
<reference evidence="3 4" key="1">
    <citation type="submission" date="2019-06" db="EMBL/GenBank/DDBJ databases">
        <title>Draft genome sequence of the filamentous fungus Phialemoniopsis curvata isolated from diesel fuel.</title>
        <authorList>
            <person name="Varaljay V.A."/>
            <person name="Lyon W.J."/>
            <person name="Crouch A.L."/>
            <person name="Drake C.E."/>
            <person name="Hollomon J.M."/>
            <person name="Nadeau L.J."/>
            <person name="Nunn H.S."/>
            <person name="Stevenson B.S."/>
            <person name="Bojanowski C.L."/>
            <person name="Crookes-Goodson W.J."/>
        </authorList>
    </citation>
    <scope>NUCLEOTIDE SEQUENCE [LARGE SCALE GENOMIC DNA]</scope>
    <source>
        <strain evidence="3 4">D216</strain>
    </source>
</reference>
<dbReference type="SUPFAM" id="SSF55729">
    <property type="entry name" value="Acyl-CoA N-acyltransferases (Nat)"/>
    <property type="match status" value="1"/>
</dbReference>
<dbReference type="OrthoDB" id="41532at2759"/>
<evidence type="ECO:0000313" key="3">
    <source>
        <dbReference type="EMBL" id="TPX17458.1"/>
    </source>
</evidence>
<evidence type="ECO:0000259" key="2">
    <source>
        <dbReference type="PROSITE" id="PS51186"/>
    </source>
</evidence>